<organism evidence="1 2">
    <name type="scientific">Daphnia magna</name>
    <dbReference type="NCBI Taxonomy" id="35525"/>
    <lineage>
        <taxon>Eukaryota</taxon>
        <taxon>Metazoa</taxon>
        <taxon>Ecdysozoa</taxon>
        <taxon>Arthropoda</taxon>
        <taxon>Crustacea</taxon>
        <taxon>Branchiopoda</taxon>
        <taxon>Diplostraca</taxon>
        <taxon>Cladocera</taxon>
        <taxon>Anomopoda</taxon>
        <taxon>Daphniidae</taxon>
        <taxon>Daphnia</taxon>
    </lineage>
</organism>
<dbReference type="EMBL" id="JAOYFB010000038">
    <property type="protein sequence ID" value="KAK4027002.1"/>
    <property type="molecule type" value="Genomic_DNA"/>
</dbReference>
<keyword evidence="2" id="KW-1185">Reference proteome</keyword>
<comment type="caution">
    <text evidence="1">The sequence shown here is derived from an EMBL/GenBank/DDBJ whole genome shotgun (WGS) entry which is preliminary data.</text>
</comment>
<gene>
    <name evidence="1" type="ORF">OUZ56_016022</name>
</gene>
<evidence type="ECO:0000313" key="1">
    <source>
        <dbReference type="EMBL" id="KAK4027002.1"/>
    </source>
</evidence>
<proteinExistence type="predicted"/>
<accession>A0ABR0APG4</accession>
<reference evidence="1 2" key="1">
    <citation type="journal article" date="2023" name="Nucleic Acids Res.">
        <title>The hologenome of Daphnia magna reveals possible DNA methylation and microbiome-mediated evolution of the host genome.</title>
        <authorList>
            <person name="Chaturvedi A."/>
            <person name="Li X."/>
            <person name="Dhandapani V."/>
            <person name="Marshall H."/>
            <person name="Kissane S."/>
            <person name="Cuenca-Cambronero M."/>
            <person name="Asole G."/>
            <person name="Calvet F."/>
            <person name="Ruiz-Romero M."/>
            <person name="Marangio P."/>
            <person name="Guigo R."/>
            <person name="Rago D."/>
            <person name="Mirbahai L."/>
            <person name="Eastwood N."/>
            <person name="Colbourne J.K."/>
            <person name="Zhou J."/>
            <person name="Mallon E."/>
            <person name="Orsini L."/>
        </authorList>
    </citation>
    <scope>NUCLEOTIDE SEQUENCE [LARGE SCALE GENOMIC DNA]</scope>
    <source>
        <strain evidence="1">LRV0_1</strain>
    </source>
</reference>
<dbReference type="Proteomes" id="UP001234178">
    <property type="component" value="Unassembled WGS sequence"/>
</dbReference>
<protein>
    <submittedName>
        <fullName evidence="1">Uncharacterized protein</fullName>
    </submittedName>
</protein>
<evidence type="ECO:0000313" key="2">
    <source>
        <dbReference type="Proteomes" id="UP001234178"/>
    </source>
</evidence>
<sequence length="99" mass="11259">MYNAYADMPHVAMYQLAPTRVLHFSLKKILTVANKRLTRFDAFQSLSQINHKIQKETKRLPLKNTGRITAVSDTPRTEIGQMQLIVTSTAANGLLKCNW</sequence>
<name>A0ABR0APG4_9CRUS</name>